<proteinExistence type="predicted"/>
<feature type="compositionally biased region" description="Low complexity" evidence="1">
    <location>
        <begin position="86"/>
        <end position="105"/>
    </location>
</feature>
<keyword evidence="3" id="KW-0732">Signal</keyword>
<dbReference type="EMBL" id="BDSP01000143">
    <property type="protein sequence ID" value="GAX20134.1"/>
    <property type="molecule type" value="Genomic_DNA"/>
</dbReference>
<feature type="region of interest" description="Disordered" evidence="1">
    <location>
        <begin position="31"/>
        <end position="118"/>
    </location>
</feature>
<evidence type="ECO:0000256" key="3">
    <source>
        <dbReference type="SAM" id="SignalP"/>
    </source>
</evidence>
<reference evidence="4 5" key="1">
    <citation type="journal article" date="2015" name="Plant Cell">
        <title>Oil accumulation by the oleaginous diatom Fistulifera solaris as revealed by the genome and transcriptome.</title>
        <authorList>
            <person name="Tanaka T."/>
            <person name="Maeda Y."/>
            <person name="Veluchamy A."/>
            <person name="Tanaka M."/>
            <person name="Abida H."/>
            <person name="Marechal E."/>
            <person name="Bowler C."/>
            <person name="Muto M."/>
            <person name="Sunaga Y."/>
            <person name="Tanaka M."/>
            <person name="Yoshino T."/>
            <person name="Taniguchi T."/>
            <person name="Fukuda Y."/>
            <person name="Nemoto M."/>
            <person name="Matsumoto M."/>
            <person name="Wong P.S."/>
            <person name="Aburatani S."/>
            <person name="Fujibuchi W."/>
        </authorList>
    </citation>
    <scope>NUCLEOTIDE SEQUENCE [LARGE SCALE GENOMIC DNA]</scope>
    <source>
        <strain evidence="4 5">JPCC DA0580</strain>
    </source>
</reference>
<protein>
    <submittedName>
        <fullName evidence="4">Uncharacterized protein</fullName>
    </submittedName>
</protein>
<comment type="caution">
    <text evidence="4">The sequence shown here is derived from an EMBL/GenBank/DDBJ whole genome shotgun (WGS) entry which is preliminary data.</text>
</comment>
<name>A0A1Z5K1F8_FISSO</name>
<dbReference type="InParanoid" id="A0A1Z5K1F8"/>
<evidence type="ECO:0000256" key="2">
    <source>
        <dbReference type="SAM" id="Phobius"/>
    </source>
</evidence>
<feature type="compositionally biased region" description="Gly residues" evidence="1">
    <location>
        <begin position="73"/>
        <end position="85"/>
    </location>
</feature>
<organism evidence="4 5">
    <name type="scientific">Fistulifera solaris</name>
    <name type="common">Oleaginous diatom</name>
    <dbReference type="NCBI Taxonomy" id="1519565"/>
    <lineage>
        <taxon>Eukaryota</taxon>
        <taxon>Sar</taxon>
        <taxon>Stramenopiles</taxon>
        <taxon>Ochrophyta</taxon>
        <taxon>Bacillariophyta</taxon>
        <taxon>Bacillariophyceae</taxon>
        <taxon>Bacillariophycidae</taxon>
        <taxon>Naviculales</taxon>
        <taxon>Naviculaceae</taxon>
        <taxon>Fistulifera</taxon>
    </lineage>
</organism>
<dbReference type="AlphaFoldDB" id="A0A1Z5K1F8"/>
<feature type="transmembrane region" description="Helical" evidence="2">
    <location>
        <begin position="124"/>
        <end position="145"/>
    </location>
</feature>
<keyword evidence="5" id="KW-1185">Reference proteome</keyword>
<gene>
    <name evidence="4" type="ORF">FisN_17Lu153</name>
</gene>
<accession>A0A1Z5K1F8</accession>
<keyword evidence="2" id="KW-0812">Transmembrane</keyword>
<feature type="compositionally biased region" description="Polar residues" evidence="1">
    <location>
        <begin position="106"/>
        <end position="115"/>
    </location>
</feature>
<feature type="chain" id="PRO_5012871059" evidence="3">
    <location>
        <begin position="24"/>
        <end position="199"/>
    </location>
</feature>
<sequence length="199" mass="19956">MRIAKSLFLLCSICLHRLSFSETRSHLRRNLGEHDSRPKPPPNSSGSSGGGTSSGGGSSGGGSSGSSSSSSSGSGGGSSSGGSFSGGSNHASNSGGGSSSSSTGSRNRMSQNNGKAVSDVRSEVGVIIGLVGAAALVSALLVAAFRRRTTIQTAHPLKGSISRRMNLFNNMAKHNPSASRPPRRVEDVYIPAPGDAVGV</sequence>
<keyword evidence="2" id="KW-0472">Membrane</keyword>
<keyword evidence="2" id="KW-1133">Transmembrane helix</keyword>
<evidence type="ECO:0000313" key="4">
    <source>
        <dbReference type="EMBL" id="GAX20134.1"/>
    </source>
</evidence>
<evidence type="ECO:0000313" key="5">
    <source>
        <dbReference type="Proteomes" id="UP000198406"/>
    </source>
</evidence>
<feature type="signal peptide" evidence="3">
    <location>
        <begin position="1"/>
        <end position="23"/>
    </location>
</feature>
<dbReference type="Proteomes" id="UP000198406">
    <property type="component" value="Unassembled WGS sequence"/>
</dbReference>
<feature type="compositionally biased region" description="Gly residues" evidence="1">
    <location>
        <begin position="47"/>
        <end position="64"/>
    </location>
</feature>
<evidence type="ECO:0000256" key="1">
    <source>
        <dbReference type="SAM" id="MobiDB-lite"/>
    </source>
</evidence>